<evidence type="ECO:0000259" key="8">
    <source>
        <dbReference type="PROSITE" id="PS51767"/>
    </source>
</evidence>
<dbReference type="GO" id="GO:0006508">
    <property type="term" value="P:proteolysis"/>
    <property type="evidence" value="ECO:0007669"/>
    <property type="project" value="UniProtKB-KW"/>
</dbReference>
<dbReference type="AlphaFoldDB" id="C5KBN0"/>
<keyword evidence="5" id="KW-0378">Hydrolase</keyword>
<evidence type="ECO:0000256" key="2">
    <source>
        <dbReference type="ARBA" id="ARBA00022670"/>
    </source>
</evidence>
<evidence type="ECO:0000313" key="10">
    <source>
        <dbReference type="Proteomes" id="UP000007800"/>
    </source>
</evidence>
<accession>C5KBN0</accession>
<evidence type="ECO:0000256" key="5">
    <source>
        <dbReference type="ARBA" id="ARBA00022801"/>
    </source>
</evidence>
<evidence type="ECO:0000256" key="7">
    <source>
        <dbReference type="SAM" id="SignalP"/>
    </source>
</evidence>
<feature type="domain" description="Peptidase A1" evidence="8">
    <location>
        <begin position="38"/>
        <end position="365"/>
    </location>
</feature>
<keyword evidence="2" id="KW-0645">Protease</keyword>
<comment type="similarity">
    <text evidence="1">Belongs to the peptidase A1 family.</text>
</comment>
<gene>
    <name evidence="9" type="ORF">Pmar_PMAR028374</name>
</gene>
<dbReference type="EMBL" id="GG671893">
    <property type="protein sequence ID" value="EER18100.1"/>
    <property type="molecule type" value="Genomic_DNA"/>
</dbReference>
<feature type="chain" id="PRO_5002952623" evidence="7">
    <location>
        <begin position="21"/>
        <end position="372"/>
    </location>
</feature>
<evidence type="ECO:0000256" key="3">
    <source>
        <dbReference type="ARBA" id="ARBA00022729"/>
    </source>
</evidence>
<keyword evidence="3 7" id="KW-0732">Signal</keyword>
<protein>
    <submittedName>
        <fullName evidence="9">Plasmepsin 4, putative</fullName>
    </submittedName>
</protein>
<dbReference type="SUPFAM" id="SSF50630">
    <property type="entry name" value="Acid proteases"/>
    <property type="match status" value="1"/>
</dbReference>
<reference evidence="9 10" key="1">
    <citation type="submission" date="2008-07" db="EMBL/GenBank/DDBJ databases">
        <authorList>
            <person name="El-Sayed N."/>
            <person name="Caler E."/>
            <person name="Inman J."/>
            <person name="Amedeo P."/>
            <person name="Hass B."/>
            <person name="Wortman J."/>
        </authorList>
    </citation>
    <scope>NUCLEOTIDE SEQUENCE [LARGE SCALE GENOMIC DNA]</scope>
    <source>
        <strain evidence="10">ATCC 50983 / TXsc</strain>
    </source>
</reference>
<dbReference type="InterPro" id="IPR033121">
    <property type="entry name" value="PEPTIDASE_A1"/>
</dbReference>
<dbReference type="InParanoid" id="C5KBN0"/>
<keyword evidence="4" id="KW-0064">Aspartyl protease</keyword>
<dbReference type="Proteomes" id="UP000007800">
    <property type="component" value="Unassembled WGS sequence"/>
</dbReference>
<dbReference type="PANTHER" id="PTHR47965:SF12">
    <property type="entry name" value="ASPARTIC PROTEINASE 3-RELATED"/>
    <property type="match status" value="1"/>
</dbReference>
<evidence type="ECO:0000313" key="9">
    <source>
        <dbReference type="EMBL" id="EER18100.1"/>
    </source>
</evidence>
<keyword evidence="10" id="KW-1185">Reference proteome</keyword>
<sequence>MPVRLLALVYVFDVLKVSRGETLKLDVKYKDIFKGRFGLYHTLVGENGQELHAHVDTGSGFFYLIWKNWFEKASGHPCSTCPVGCYDCPKACSVGNVTRTVEFLDHYTVKTFQHKSRLTIGQVSQILTVGLIFDQKPPVSKVPPANQIGLGYDEGDVNFPSLMTQLRSSKTVTTEIIALYLYPPADLKQASADGGLLLGGGDPALYEGALEYVVFSSAEEYRVNLRKLYVGVGPIYSLFNMNLDLDTGANALFVPKLYYMNLIKDIHAETVKAAGTDVVFEYDSKEMLWSFPCQHMSKLPQLKFDLGPEGMTPFTMTYTNYARYQYGICLLTIALAPGNDWSFHDRMLIGNYFEFDPSLNRVGIGKLKPRSL</sequence>
<dbReference type="InterPro" id="IPR001461">
    <property type="entry name" value="Aspartic_peptidase_A1"/>
</dbReference>
<keyword evidence="6" id="KW-0865">Zymogen</keyword>
<evidence type="ECO:0000256" key="1">
    <source>
        <dbReference type="ARBA" id="ARBA00007447"/>
    </source>
</evidence>
<dbReference type="PANTHER" id="PTHR47965">
    <property type="entry name" value="ASPARTYL PROTEASE-RELATED"/>
    <property type="match status" value="1"/>
</dbReference>
<dbReference type="RefSeq" id="XP_002786304.1">
    <property type="nucleotide sequence ID" value="XM_002786258.1"/>
</dbReference>
<dbReference type="InterPro" id="IPR021109">
    <property type="entry name" value="Peptidase_aspartic_dom_sf"/>
</dbReference>
<name>C5KBN0_PERM5</name>
<dbReference type="Pfam" id="PF00026">
    <property type="entry name" value="Asp"/>
    <property type="match status" value="1"/>
</dbReference>
<dbReference type="GeneID" id="9048587"/>
<dbReference type="GO" id="GO:0004190">
    <property type="term" value="F:aspartic-type endopeptidase activity"/>
    <property type="evidence" value="ECO:0007669"/>
    <property type="project" value="UniProtKB-KW"/>
</dbReference>
<evidence type="ECO:0000256" key="4">
    <source>
        <dbReference type="ARBA" id="ARBA00022750"/>
    </source>
</evidence>
<dbReference type="PROSITE" id="PS51767">
    <property type="entry name" value="PEPTIDASE_A1"/>
    <property type="match status" value="1"/>
</dbReference>
<dbReference type="Gene3D" id="2.40.70.10">
    <property type="entry name" value="Acid Proteases"/>
    <property type="match status" value="2"/>
</dbReference>
<organism evidence="10">
    <name type="scientific">Perkinsus marinus (strain ATCC 50983 / TXsc)</name>
    <dbReference type="NCBI Taxonomy" id="423536"/>
    <lineage>
        <taxon>Eukaryota</taxon>
        <taxon>Sar</taxon>
        <taxon>Alveolata</taxon>
        <taxon>Perkinsozoa</taxon>
        <taxon>Perkinsea</taxon>
        <taxon>Perkinsida</taxon>
        <taxon>Perkinsidae</taxon>
        <taxon>Perkinsus</taxon>
    </lineage>
</organism>
<evidence type="ECO:0000256" key="6">
    <source>
        <dbReference type="ARBA" id="ARBA00023145"/>
    </source>
</evidence>
<feature type="signal peptide" evidence="7">
    <location>
        <begin position="1"/>
        <end position="20"/>
    </location>
</feature>
<proteinExistence type="inferred from homology"/>